<dbReference type="InterPro" id="IPR038375">
    <property type="entry name" value="NDUFAF7_sf"/>
</dbReference>
<keyword evidence="6" id="KW-1185">Reference proteome</keyword>
<gene>
    <name evidence="3" type="ORF">EDC36_10990</name>
    <name evidence="4" type="ORF">Tigna_01286</name>
</gene>
<name>A0A4R3LDN6_9BURK</name>
<dbReference type="RefSeq" id="WP_132962795.1">
    <property type="nucleotide sequence ID" value="NZ_SMAH01000009.1"/>
</dbReference>
<protein>
    <submittedName>
        <fullName evidence="4">S-adenosyl-L-methionine-dependent methyltransferase</fullName>
    </submittedName>
    <submittedName>
        <fullName evidence="3">SAM-dependent MidA family methyltransferase</fullName>
    </submittedName>
</protein>
<dbReference type="EMBL" id="VJNC01000007">
    <property type="protein sequence ID" value="TSE22119.1"/>
    <property type="molecule type" value="Genomic_DNA"/>
</dbReference>
<dbReference type="Proteomes" id="UP000315577">
    <property type="component" value="Unassembled WGS sequence"/>
</dbReference>
<evidence type="ECO:0000313" key="3">
    <source>
        <dbReference type="EMBL" id="TCS97488.1"/>
    </source>
</evidence>
<proteinExistence type="predicted"/>
<reference evidence="4 6" key="2">
    <citation type="submission" date="2019-07" db="EMBL/GenBank/DDBJ databases">
        <title>Tepidimonas ignava SPS-1037 draft genome.</title>
        <authorList>
            <person name="Da Costa M.S."/>
            <person name="Froufe H.J.C."/>
            <person name="Egas C."/>
            <person name="Albuquerque L."/>
        </authorList>
    </citation>
    <scope>NUCLEOTIDE SEQUENCE [LARGE SCALE GENOMIC DNA]</scope>
    <source>
        <strain evidence="4 6">SPS-1037</strain>
    </source>
</reference>
<dbReference type="Proteomes" id="UP000295536">
    <property type="component" value="Unassembled WGS sequence"/>
</dbReference>
<dbReference type="OrthoDB" id="9794208at2"/>
<dbReference type="Pfam" id="PF02636">
    <property type="entry name" value="Methyltransf_28"/>
    <property type="match status" value="1"/>
</dbReference>
<evidence type="ECO:0000313" key="4">
    <source>
        <dbReference type="EMBL" id="TSE22119.1"/>
    </source>
</evidence>
<dbReference type="PANTHER" id="PTHR12049:SF7">
    <property type="entry name" value="PROTEIN ARGININE METHYLTRANSFERASE NDUFAF7, MITOCHONDRIAL"/>
    <property type="match status" value="1"/>
</dbReference>
<evidence type="ECO:0000313" key="6">
    <source>
        <dbReference type="Proteomes" id="UP000315577"/>
    </source>
</evidence>
<dbReference type="PANTHER" id="PTHR12049">
    <property type="entry name" value="PROTEIN ARGININE METHYLTRANSFERASE NDUFAF7, MITOCHONDRIAL"/>
    <property type="match status" value="1"/>
</dbReference>
<dbReference type="EMBL" id="SMAH01000009">
    <property type="protein sequence ID" value="TCS97488.1"/>
    <property type="molecule type" value="Genomic_DNA"/>
</dbReference>
<accession>A0A4R3LDN6</accession>
<dbReference type="InterPro" id="IPR029063">
    <property type="entry name" value="SAM-dependent_MTases_sf"/>
</dbReference>
<dbReference type="Gene3D" id="3.40.50.12710">
    <property type="match status" value="1"/>
</dbReference>
<dbReference type="GO" id="GO:0035243">
    <property type="term" value="F:protein-arginine omega-N symmetric methyltransferase activity"/>
    <property type="evidence" value="ECO:0007669"/>
    <property type="project" value="TreeGrafter"/>
</dbReference>
<dbReference type="AlphaFoldDB" id="A0A4R3LDN6"/>
<dbReference type="SUPFAM" id="SSF53335">
    <property type="entry name" value="S-adenosyl-L-methionine-dependent methyltransferases"/>
    <property type="match status" value="1"/>
</dbReference>
<dbReference type="InterPro" id="IPR003788">
    <property type="entry name" value="NDUFAF7"/>
</dbReference>
<evidence type="ECO:0000313" key="5">
    <source>
        <dbReference type="Proteomes" id="UP000295536"/>
    </source>
</evidence>
<organism evidence="3 5">
    <name type="scientific">Tepidimonas ignava</name>
    <dbReference type="NCBI Taxonomy" id="114249"/>
    <lineage>
        <taxon>Bacteria</taxon>
        <taxon>Pseudomonadati</taxon>
        <taxon>Pseudomonadota</taxon>
        <taxon>Betaproteobacteria</taxon>
        <taxon>Burkholderiales</taxon>
        <taxon>Tepidimonas</taxon>
    </lineage>
</organism>
<sequence>MPLTIANEGDGACADPAQAPAAGVVRAALHEAGGWLPFERFMALALYAPGVGYYARGARIFGAHPHDGSDFVTAPLVSARFGAALARQVAQALQASGTHDVWEFGAGDGTLAAQLLAGLDAAGLAHVTYHIVEVSGGLQARQAQRLAPWRARVHWHTRWPAAIEGVVLGNEVLDAMPVTLLHRRGGVWHERGVTWDTPAGRFVWSDRPTDLRPPVEVDGEHDYLTEIHPQAEAFVRSLAERLRRGVALFIDYGFPEREYYHPQRSQGTLMCHRAHRADAEPLVDVGAKDITAHVNFTGIALAAQDAGLEVLGYTSQGRFLLNAGVLDGLDDAPLAERAMTLKLVHEHEMGELFKAIMVAPSACCAGWVPMGFAAGDRTHTL</sequence>
<evidence type="ECO:0000256" key="1">
    <source>
        <dbReference type="ARBA" id="ARBA00022603"/>
    </source>
</evidence>
<reference evidence="3 5" key="1">
    <citation type="submission" date="2019-03" db="EMBL/GenBank/DDBJ databases">
        <title>Genomic Encyclopedia of Type Strains, Phase IV (KMG-IV): sequencing the most valuable type-strain genomes for metagenomic binning, comparative biology and taxonomic classification.</title>
        <authorList>
            <person name="Goeker M."/>
        </authorList>
    </citation>
    <scope>NUCLEOTIDE SEQUENCE [LARGE SCALE GENOMIC DNA]</scope>
    <source>
        <strain evidence="3 5">DSM 12034</strain>
    </source>
</reference>
<keyword evidence="2 3" id="KW-0808">Transferase</keyword>
<dbReference type="GO" id="GO:0032259">
    <property type="term" value="P:methylation"/>
    <property type="evidence" value="ECO:0007669"/>
    <property type="project" value="UniProtKB-KW"/>
</dbReference>
<keyword evidence="1 3" id="KW-0489">Methyltransferase</keyword>
<evidence type="ECO:0000256" key="2">
    <source>
        <dbReference type="ARBA" id="ARBA00022679"/>
    </source>
</evidence>
<comment type="caution">
    <text evidence="3">The sequence shown here is derived from an EMBL/GenBank/DDBJ whole genome shotgun (WGS) entry which is preliminary data.</text>
</comment>